<dbReference type="FunFam" id="1.20.1410.10:FF:000006">
    <property type="entry name" value="Huntingtin interacting protein"/>
    <property type="match status" value="1"/>
</dbReference>
<dbReference type="PANTHER" id="PTHR10407">
    <property type="entry name" value="HUNTINGTIN INTERACTING PROTEIN 1"/>
    <property type="match status" value="1"/>
</dbReference>
<comment type="subcellular location">
    <subcellularLocation>
        <location evidence="1">Cytoplasm</location>
    </subcellularLocation>
</comment>
<accession>A0AAV7K768</accession>
<dbReference type="GO" id="GO:0007015">
    <property type="term" value="P:actin filament organization"/>
    <property type="evidence" value="ECO:0007669"/>
    <property type="project" value="TreeGrafter"/>
</dbReference>
<evidence type="ECO:0000313" key="5">
    <source>
        <dbReference type="EMBL" id="KAI6657202.1"/>
    </source>
</evidence>
<evidence type="ECO:0000313" key="6">
    <source>
        <dbReference type="Proteomes" id="UP001165289"/>
    </source>
</evidence>
<dbReference type="AlphaFoldDB" id="A0AAV7K768"/>
<gene>
    <name evidence="5" type="ORF">LOD99_11191</name>
</gene>
<sequence length="362" mass="40323">MLESKHEHESLLQSEMQESRMNTEGELAQYREEIAQLKSVLEVAEVGATRQSELESEVNTLNLNCSDLEEKIGMRVYELETVRAEFMNKTATYEAELTHSSTRVQQLERELSEFKKDDTTTIEDQVEAEMAQTTLAVDQAALRIQEILEASKNKLSGIKLEVNGNILGACTGLMAAIKLLIEKSKHLQREIISEGGEHSSKEFYRKNHRWTEGLISAAKIVGQGATYLVETADRCVDGRASYQELMVVSKDISASTVQLVVTSQVKADKESGCLKDVKGASSKVSECVGQVIASAQVGAHQIEENEEIDFTNLSYVRAKKLERDMSINVLELESKLEKARLKLMNLRKSTYHTSEGATGDIN</sequence>
<dbReference type="GO" id="GO:0006897">
    <property type="term" value="P:endocytosis"/>
    <property type="evidence" value="ECO:0007669"/>
    <property type="project" value="InterPro"/>
</dbReference>
<dbReference type="SUPFAM" id="SSF109885">
    <property type="entry name" value="I/LWEQ domain"/>
    <property type="match status" value="1"/>
</dbReference>
<dbReference type="GO" id="GO:0080025">
    <property type="term" value="F:phosphatidylinositol-3,5-bisphosphate binding"/>
    <property type="evidence" value="ECO:0007669"/>
    <property type="project" value="TreeGrafter"/>
</dbReference>
<keyword evidence="2" id="KW-0963">Cytoplasm</keyword>
<evidence type="ECO:0000256" key="3">
    <source>
        <dbReference type="SAM" id="MobiDB-lite"/>
    </source>
</evidence>
<dbReference type="GO" id="GO:0051015">
    <property type="term" value="F:actin filament binding"/>
    <property type="evidence" value="ECO:0007669"/>
    <property type="project" value="TreeGrafter"/>
</dbReference>
<dbReference type="Pfam" id="PF01608">
    <property type="entry name" value="I_LWEQ"/>
    <property type="match status" value="1"/>
</dbReference>
<feature type="domain" description="I/LWEQ" evidence="4">
    <location>
        <begin position="114"/>
        <end position="354"/>
    </location>
</feature>
<dbReference type="GO" id="GO:0030864">
    <property type="term" value="C:cortical actin cytoskeleton"/>
    <property type="evidence" value="ECO:0007669"/>
    <property type="project" value="TreeGrafter"/>
</dbReference>
<dbReference type="EMBL" id="JAKMXF010000120">
    <property type="protein sequence ID" value="KAI6657202.1"/>
    <property type="molecule type" value="Genomic_DNA"/>
</dbReference>
<dbReference type="Gene3D" id="1.20.1410.10">
    <property type="entry name" value="I/LWEQ domain"/>
    <property type="match status" value="1"/>
</dbReference>
<dbReference type="SMART" id="SM00307">
    <property type="entry name" value="ILWEQ"/>
    <property type="match status" value="1"/>
</dbReference>
<organism evidence="5 6">
    <name type="scientific">Oopsacas minuta</name>
    <dbReference type="NCBI Taxonomy" id="111878"/>
    <lineage>
        <taxon>Eukaryota</taxon>
        <taxon>Metazoa</taxon>
        <taxon>Porifera</taxon>
        <taxon>Hexactinellida</taxon>
        <taxon>Hexasterophora</taxon>
        <taxon>Lyssacinosida</taxon>
        <taxon>Leucopsacidae</taxon>
        <taxon>Oopsacas</taxon>
    </lineage>
</organism>
<dbReference type="PANTHER" id="PTHR10407:SF15">
    <property type="entry name" value="HUNTINGTIN INTERACTING PROTEIN 1"/>
    <property type="match status" value="1"/>
</dbReference>
<proteinExistence type="predicted"/>
<dbReference type="GO" id="GO:0048268">
    <property type="term" value="P:clathrin coat assembly"/>
    <property type="evidence" value="ECO:0007669"/>
    <property type="project" value="TreeGrafter"/>
</dbReference>
<dbReference type="GO" id="GO:0043325">
    <property type="term" value="F:phosphatidylinositol-3,4-bisphosphate binding"/>
    <property type="evidence" value="ECO:0007669"/>
    <property type="project" value="TreeGrafter"/>
</dbReference>
<evidence type="ECO:0000256" key="2">
    <source>
        <dbReference type="ARBA" id="ARBA00022490"/>
    </source>
</evidence>
<keyword evidence="6" id="KW-1185">Reference proteome</keyword>
<name>A0AAV7K768_9METZ</name>
<evidence type="ECO:0000259" key="4">
    <source>
        <dbReference type="PROSITE" id="PS50945"/>
    </source>
</evidence>
<dbReference type="InterPro" id="IPR002558">
    <property type="entry name" value="ILWEQ_dom"/>
</dbReference>
<comment type="caution">
    <text evidence="5">The sequence shown here is derived from an EMBL/GenBank/DDBJ whole genome shotgun (WGS) entry which is preliminary data.</text>
</comment>
<dbReference type="InterPro" id="IPR035964">
    <property type="entry name" value="I/LWEQ_dom_sf"/>
</dbReference>
<dbReference type="GO" id="GO:0032051">
    <property type="term" value="F:clathrin light chain binding"/>
    <property type="evidence" value="ECO:0007669"/>
    <property type="project" value="TreeGrafter"/>
</dbReference>
<dbReference type="PROSITE" id="PS50945">
    <property type="entry name" value="I_LWEQ"/>
    <property type="match status" value="1"/>
</dbReference>
<protein>
    <submittedName>
        <fullName evidence="5">Huntingtin-interacting protein 1-like isoform X2</fullName>
    </submittedName>
</protein>
<feature type="region of interest" description="Disordered" evidence="3">
    <location>
        <begin position="1"/>
        <end position="23"/>
    </location>
</feature>
<feature type="compositionally biased region" description="Basic and acidic residues" evidence="3">
    <location>
        <begin position="1"/>
        <end position="10"/>
    </location>
</feature>
<dbReference type="GO" id="GO:0030136">
    <property type="term" value="C:clathrin-coated vesicle"/>
    <property type="evidence" value="ECO:0007669"/>
    <property type="project" value="TreeGrafter"/>
</dbReference>
<reference evidence="5 6" key="1">
    <citation type="journal article" date="2023" name="BMC Biol.">
        <title>The compact genome of the sponge Oopsacas minuta (Hexactinellida) is lacking key metazoan core genes.</title>
        <authorList>
            <person name="Santini S."/>
            <person name="Schenkelaars Q."/>
            <person name="Jourda C."/>
            <person name="Duchesne M."/>
            <person name="Belahbib H."/>
            <person name="Rocher C."/>
            <person name="Selva M."/>
            <person name="Riesgo A."/>
            <person name="Vervoort M."/>
            <person name="Leys S.P."/>
            <person name="Kodjabachian L."/>
            <person name="Le Bivic A."/>
            <person name="Borchiellini C."/>
            <person name="Claverie J.M."/>
            <person name="Renard E."/>
        </authorList>
    </citation>
    <scope>NUCLEOTIDE SEQUENCE [LARGE SCALE GENOMIC DNA]</scope>
    <source>
        <strain evidence="5">SPO-2</strain>
    </source>
</reference>
<dbReference type="Proteomes" id="UP001165289">
    <property type="component" value="Unassembled WGS sequence"/>
</dbReference>
<dbReference type="GO" id="GO:0035615">
    <property type="term" value="F:clathrin adaptor activity"/>
    <property type="evidence" value="ECO:0007669"/>
    <property type="project" value="TreeGrafter"/>
</dbReference>
<dbReference type="InterPro" id="IPR030224">
    <property type="entry name" value="Sla2_fam"/>
</dbReference>
<evidence type="ECO:0000256" key="1">
    <source>
        <dbReference type="ARBA" id="ARBA00004496"/>
    </source>
</evidence>